<comment type="caution">
    <text evidence="1">The sequence shown here is derived from an EMBL/GenBank/DDBJ whole genome shotgun (WGS) entry which is preliminary data.</text>
</comment>
<evidence type="ECO:0000313" key="1">
    <source>
        <dbReference type="EMBL" id="MBC5648861.1"/>
    </source>
</evidence>
<dbReference type="PANTHER" id="PTHR42924:SF3">
    <property type="entry name" value="POLYMERASE_HISTIDINOL PHOSPHATASE N-TERMINAL DOMAIN-CONTAINING PROTEIN"/>
    <property type="match status" value="1"/>
</dbReference>
<dbReference type="Gene3D" id="3.20.20.140">
    <property type="entry name" value="Metal-dependent hydrolases"/>
    <property type="match status" value="1"/>
</dbReference>
<protein>
    <submittedName>
        <fullName evidence="1">PHP domain-containing protein</fullName>
    </submittedName>
</protein>
<dbReference type="RefSeq" id="WP_186858307.1">
    <property type="nucleotide sequence ID" value="NZ_JACOON010000005.1"/>
</dbReference>
<reference evidence="1 2" key="1">
    <citation type="submission" date="2020-08" db="EMBL/GenBank/DDBJ databases">
        <title>Genome public.</title>
        <authorList>
            <person name="Liu C."/>
            <person name="Sun Q."/>
        </authorList>
    </citation>
    <scope>NUCLEOTIDE SEQUENCE [LARGE SCALE GENOMIC DNA]</scope>
    <source>
        <strain evidence="1 2">NSJ-35</strain>
    </source>
</reference>
<dbReference type="SUPFAM" id="SSF89550">
    <property type="entry name" value="PHP domain-like"/>
    <property type="match status" value="1"/>
</dbReference>
<keyword evidence="2" id="KW-1185">Reference proteome</keyword>
<dbReference type="PANTHER" id="PTHR42924">
    <property type="entry name" value="EXONUCLEASE"/>
    <property type="match status" value="1"/>
</dbReference>
<dbReference type="Pfam" id="PF13263">
    <property type="entry name" value="PHP_C"/>
    <property type="match status" value="1"/>
</dbReference>
<gene>
    <name evidence="1" type="ORF">H8S18_10980</name>
</gene>
<evidence type="ECO:0000313" key="2">
    <source>
        <dbReference type="Proteomes" id="UP000606889"/>
    </source>
</evidence>
<organism evidence="1 2">
    <name type="scientific">Christensenella tenuis</name>
    <dbReference type="NCBI Taxonomy" id="2763033"/>
    <lineage>
        <taxon>Bacteria</taxon>
        <taxon>Bacillati</taxon>
        <taxon>Bacillota</taxon>
        <taxon>Clostridia</taxon>
        <taxon>Christensenellales</taxon>
        <taxon>Christensenellaceae</taxon>
        <taxon>Christensenella</taxon>
    </lineage>
</organism>
<sequence length="234" mass="26617">MKYYQAETHCHTSEVSPCSRIPAQYLAQGYAEAGYHYMIVTDHYHPVVLENPALHGKSWAERIDFFWSGYEAADRAAQGTDLLVLPAMEVALNIREESGLGDDFLVYGFSKEFLKDEPYLYRLDYQSFYKKMKENGFLVFQAHPYRYGLHPIEPVCYDGIEMVNTHPRHFSRNALAIDFAAKHNLWVIGGSDAHGEEDIGRGGVMLPDGIANTQDFVQYYRENGSPELIVTFGA</sequence>
<dbReference type="InterPro" id="IPR016195">
    <property type="entry name" value="Pol/histidinol_Pase-like"/>
</dbReference>
<accession>A0ABR7EHM3</accession>
<proteinExistence type="predicted"/>
<dbReference type="CDD" id="cd07432">
    <property type="entry name" value="PHP_HisPPase"/>
    <property type="match status" value="1"/>
</dbReference>
<dbReference type="EMBL" id="JACOON010000005">
    <property type="protein sequence ID" value="MBC5648861.1"/>
    <property type="molecule type" value="Genomic_DNA"/>
</dbReference>
<dbReference type="InterPro" id="IPR052018">
    <property type="entry name" value="PHP_domain"/>
</dbReference>
<name>A0ABR7EHM3_9FIRM</name>
<dbReference type="Proteomes" id="UP000606889">
    <property type="component" value="Unassembled WGS sequence"/>
</dbReference>